<dbReference type="InterPro" id="IPR011598">
    <property type="entry name" value="bHLH_dom"/>
</dbReference>
<keyword evidence="2" id="KW-0805">Transcription regulation</keyword>
<dbReference type="SMART" id="SM00353">
    <property type="entry name" value="HLH"/>
    <property type="match status" value="1"/>
</dbReference>
<dbReference type="Gene3D" id="4.10.280.10">
    <property type="entry name" value="Helix-loop-helix DNA-binding domain"/>
    <property type="match status" value="1"/>
</dbReference>
<dbReference type="InterPro" id="IPR052207">
    <property type="entry name" value="Max-like/E-box_TFs"/>
</dbReference>
<evidence type="ECO:0000256" key="5">
    <source>
        <dbReference type="ARBA" id="ARBA00023242"/>
    </source>
</evidence>
<name>A0A166DG41_9AGAM</name>
<keyword evidence="5" id="KW-0539">Nucleus</keyword>
<feature type="region of interest" description="Disordered" evidence="6">
    <location>
        <begin position="84"/>
        <end position="103"/>
    </location>
</feature>
<feature type="domain" description="BHLH" evidence="7">
    <location>
        <begin position="253"/>
        <end position="331"/>
    </location>
</feature>
<dbReference type="PANTHER" id="PTHR15741:SF27">
    <property type="entry name" value="TRANSCRIPTION FACTOR AP-4"/>
    <property type="match status" value="1"/>
</dbReference>
<feature type="region of interest" description="Disordered" evidence="6">
    <location>
        <begin position="110"/>
        <end position="143"/>
    </location>
</feature>
<feature type="compositionally biased region" description="Polar residues" evidence="6">
    <location>
        <begin position="198"/>
        <end position="220"/>
    </location>
</feature>
<gene>
    <name evidence="8" type="ORF">SISSUDRAFT_1033362</name>
</gene>
<evidence type="ECO:0000313" key="9">
    <source>
        <dbReference type="Proteomes" id="UP000076798"/>
    </source>
</evidence>
<dbReference type="EMBL" id="KV428062">
    <property type="protein sequence ID" value="KZT38493.1"/>
    <property type="molecule type" value="Genomic_DNA"/>
</dbReference>
<feature type="region of interest" description="Disordered" evidence="6">
    <location>
        <begin position="181"/>
        <end position="256"/>
    </location>
</feature>
<dbReference type="OrthoDB" id="5778525at2759"/>
<dbReference type="GO" id="GO:0000981">
    <property type="term" value="F:DNA-binding transcription factor activity, RNA polymerase II-specific"/>
    <property type="evidence" value="ECO:0007669"/>
    <property type="project" value="TreeGrafter"/>
</dbReference>
<accession>A0A166DG41</accession>
<dbReference type="SUPFAM" id="SSF47459">
    <property type="entry name" value="HLH, helix-loop-helix DNA-binding domain"/>
    <property type="match status" value="1"/>
</dbReference>
<keyword evidence="3" id="KW-0238">DNA-binding</keyword>
<reference evidence="8 9" key="1">
    <citation type="journal article" date="2016" name="Mol. Biol. Evol.">
        <title>Comparative Genomics of Early-Diverging Mushroom-Forming Fungi Provides Insights into the Origins of Lignocellulose Decay Capabilities.</title>
        <authorList>
            <person name="Nagy L.G."/>
            <person name="Riley R."/>
            <person name="Tritt A."/>
            <person name="Adam C."/>
            <person name="Daum C."/>
            <person name="Floudas D."/>
            <person name="Sun H."/>
            <person name="Yadav J.S."/>
            <person name="Pangilinan J."/>
            <person name="Larsson K.H."/>
            <person name="Matsuura K."/>
            <person name="Barry K."/>
            <person name="Labutti K."/>
            <person name="Kuo R."/>
            <person name="Ohm R.A."/>
            <person name="Bhattacharya S.S."/>
            <person name="Shirouzu T."/>
            <person name="Yoshinaga Y."/>
            <person name="Martin F.M."/>
            <person name="Grigoriev I.V."/>
            <person name="Hibbett D.S."/>
        </authorList>
    </citation>
    <scope>NUCLEOTIDE SEQUENCE [LARGE SCALE GENOMIC DNA]</scope>
    <source>
        <strain evidence="8 9">HHB10207 ss-3</strain>
    </source>
</reference>
<dbReference type="GO" id="GO:0005634">
    <property type="term" value="C:nucleus"/>
    <property type="evidence" value="ECO:0007669"/>
    <property type="project" value="UniProtKB-SubCell"/>
</dbReference>
<dbReference type="STRING" id="1314776.A0A166DG41"/>
<evidence type="ECO:0000256" key="6">
    <source>
        <dbReference type="SAM" id="MobiDB-lite"/>
    </source>
</evidence>
<dbReference type="Proteomes" id="UP000076798">
    <property type="component" value="Unassembled WGS sequence"/>
</dbReference>
<organism evidence="8 9">
    <name type="scientific">Sistotremastrum suecicum HHB10207 ss-3</name>
    <dbReference type="NCBI Taxonomy" id="1314776"/>
    <lineage>
        <taxon>Eukaryota</taxon>
        <taxon>Fungi</taxon>
        <taxon>Dikarya</taxon>
        <taxon>Basidiomycota</taxon>
        <taxon>Agaricomycotina</taxon>
        <taxon>Agaricomycetes</taxon>
        <taxon>Sistotremastrales</taxon>
        <taxon>Sistotremastraceae</taxon>
        <taxon>Sistotremastrum</taxon>
    </lineage>
</organism>
<keyword evidence="9" id="KW-1185">Reference proteome</keyword>
<dbReference type="GO" id="GO:0046983">
    <property type="term" value="F:protein dimerization activity"/>
    <property type="evidence" value="ECO:0007669"/>
    <property type="project" value="InterPro"/>
</dbReference>
<protein>
    <recommendedName>
        <fullName evidence="7">BHLH domain-containing protein</fullName>
    </recommendedName>
</protein>
<evidence type="ECO:0000256" key="3">
    <source>
        <dbReference type="ARBA" id="ARBA00023125"/>
    </source>
</evidence>
<evidence type="ECO:0000256" key="4">
    <source>
        <dbReference type="ARBA" id="ARBA00023163"/>
    </source>
</evidence>
<proteinExistence type="predicted"/>
<feature type="region of interest" description="Disordered" evidence="6">
    <location>
        <begin position="279"/>
        <end position="317"/>
    </location>
</feature>
<dbReference type="PANTHER" id="PTHR15741">
    <property type="entry name" value="BASIC HELIX-LOOP-HELIX ZIP TRANSCRIPTION FACTOR"/>
    <property type="match status" value="1"/>
</dbReference>
<evidence type="ECO:0000259" key="7">
    <source>
        <dbReference type="PROSITE" id="PS50888"/>
    </source>
</evidence>
<keyword evidence="4" id="KW-0804">Transcription</keyword>
<dbReference type="Pfam" id="PF00010">
    <property type="entry name" value="HLH"/>
    <property type="match status" value="1"/>
</dbReference>
<feature type="compositionally biased region" description="Low complexity" evidence="6">
    <location>
        <begin position="228"/>
        <end position="242"/>
    </location>
</feature>
<dbReference type="InterPro" id="IPR036638">
    <property type="entry name" value="HLH_DNA-bd_sf"/>
</dbReference>
<feature type="compositionally biased region" description="Low complexity" evidence="6">
    <location>
        <begin position="126"/>
        <end position="143"/>
    </location>
</feature>
<evidence type="ECO:0000256" key="2">
    <source>
        <dbReference type="ARBA" id="ARBA00023015"/>
    </source>
</evidence>
<evidence type="ECO:0000256" key="1">
    <source>
        <dbReference type="ARBA" id="ARBA00004123"/>
    </source>
</evidence>
<feature type="compositionally biased region" description="Gly residues" evidence="6">
    <location>
        <begin position="302"/>
        <end position="313"/>
    </location>
</feature>
<dbReference type="GO" id="GO:0000978">
    <property type="term" value="F:RNA polymerase II cis-regulatory region sequence-specific DNA binding"/>
    <property type="evidence" value="ECO:0007669"/>
    <property type="project" value="TreeGrafter"/>
</dbReference>
<sequence length="353" mass="37882">MGRERTSKEGIVVGGEASGVKRPSSEFRFRASFSGCRNSHNRIELNVRDDLDQSVETRIRVLLLQTTTTTKPLLSTSHTKTSFWPDKAMTQQPPPFQDFDFSFDPSIHPLFQHPGLGQHDQSQGPGSLTSSTTSNTNGTASNLFSQSETSNLLGFLDNFDMKGLEIDPALLLGMAGITGTGSGDMGMDHRPPPPPPIATNNLPSNPSHPKSATANSSTNDSHPRAPSRRSSTSATDASSTPTQKAKPLLTSPQKRMNHILSEQKRRNLIRQGYADLTTLLAPEGAPPGTGMPTRGRPKGSGRGRNGSGNGEGTARGKSGILFRAVEYVKWLEEGNRLLKLEVGEVEKASGISA</sequence>
<comment type="subcellular location">
    <subcellularLocation>
        <location evidence="1">Nucleus</location>
    </subcellularLocation>
</comment>
<evidence type="ECO:0000313" key="8">
    <source>
        <dbReference type="EMBL" id="KZT38493.1"/>
    </source>
</evidence>
<dbReference type="AlphaFoldDB" id="A0A166DG41"/>
<dbReference type="PROSITE" id="PS50888">
    <property type="entry name" value="BHLH"/>
    <property type="match status" value="1"/>
</dbReference>